<feature type="non-terminal residue" evidence="3">
    <location>
        <position position="865"/>
    </location>
</feature>
<reference evidence="3" key="1">
    <citation type="submission" date="2025-08" db="UniProtKB">
        <authorList>
            <consortium name="RefSeq"/>
        </authorList>
    </citation>
    <scope>IDENTIFICATION</scope>
</reference>
<feature type="region of interest" description="Disordered" evidence="1">
    <location>
        <begin position="727"/>
        <end position="810"/>
    </location>
</feature>
<organism evidence="2 3">
    <name type="scientific">Cyclospora cayetanensis</name>
    <dbReference type="NCBI Taxonomy" id="88456"/>
    <lineage>
        <taxon>Eukaryota</taxon>
        <taxon>Sar</taxon>
        <taxon>Alveolata</taxon>
        <taxon>Apicomplexa</taxon>
        <taxon>Conoidasida</taxon>
        <taxon>Coccidia</taxon>
        <taxon>Eucoccidiorida</taxon>
        <taxon>Eimeriorina</taxon>
        <taxon>Eimeriidae</taxon>
        <taxon>Cyclospora</taxon>
    </lineage>
</organism>
<dbReference type="RefSeq" id="XP_026193016.1">
    <property type="nucleotide sequence ID" value="XM_026337231.1"/>
</dbReference>
<proteinExistence type="predicted"/>
<feature type="compositionally biased region" description="Low complexity" evidence="1">
    <location>
        <begin position="743"/>
        <end position="754"/>
    </location>
</feature>
<feature type="region of interest" description="Disordered" evidence="1">
    <location>
        <begin position="400"/>
        <end position="436"/>
    </location>
</feature>
<dbReference type="GeneID" id="34619063"/>
<keyword evidence="2" id="KW-1185">Reference proteome</keyword>
<feature type="region of interest" description="Disordered" evidence="1">
    <location>
        <begin position="123"/>
        <end position="152"/>
    </location>
</feature>
<accession>A0A6P6RYL7</accession>
<dbReference type="AlphaFoldDB" id="A0A6P6RYL7"/>
<feature type="compositionally biased region" description="Low complexity" evidence="1">
    <location>
        <begin position="253"/>
        <end position="288"/>
    </location>
</feature>
<feature type="region of interest" description="Disordered" evidence="1">
    <location>
        <begin position="253"/>
        <end position="290"/>
    </location>
</feature>
<dbReference type="OrthoDB" id="10674203at2759"/>
<feature type="compositionally biased region" description="Basic residues" evidence="1">
    <location>
        <begin position="778"/>
        <end position="787"/>
    </location>
</feature>
<evidence type="ECO:0000313" key="2">
    <source>
        <dbReference type="Proteomes" id="UP000515125"/>
    </source>
</evidence>
<feature type="compositionally biased region" description="Basic and acidic residues" evidence="1">
    <location>
        <begin position="761"/>
        <end position="772"/>
    </location>
</feature>
<protein>
    <submittedName>
        <fullName evidence="3">Uncharacterized protein LOC34619063</fullName>
    </submittedName>
</protein>
<name>A0A6P6RYL7_9EIME</name>
<feature type="region of interest" description="Disordered" evidence="1">
    <location>
        <begin position="169"/>
        <end position="193"/>
    </location>
</feature>
<evidence type="ECO:0000313" key="3">
    <source>
        <dbReference type="RefSeq" id="XP_026193016.1"/>
    </source>
</evidence>
<dbReference type="Proteomes" id="UP000515125">
    <property type="component" value="Unplaced"/>
</dbReference>
<sequence length="865" mass="90280">MAKPLGHRQPARAAARAAALGASAASSSGVEEHEAHGVAATVSTPHPARTIVVAAACCAASPLAAPKTAAIEGLRLNGCSNAAEEAPLEQTELPIPSTAGTAAAGVWTPQPLERGLSKSFSGISASACPPQKQQLPPAPSIAAGGASHPPPDACAVADEGKLFYERKRSEARRTGRRVDAEGAAVREGEEAAEQKDAGGLIFAALGEGPLFRNAGSSLDAAAAGGSVSGSANKNVFSELVKAVGDYGFIRSDSSGSSSIDCSSGSSDSGSSSSSTSSSSSSDNSSPGSRLCCSRYQRMKRDSLRSAAAALHAARIGSMLVNQGGLNAHRHSLLELLRMGAPVPFTLPPVAVSSSASASSSAARIAGVSGIADRDGGEGEPEEKDRNLSLFQELLSRSLGAQTCSDSGKSSGGGAEEEGWRPPRGGPPGGPQSLGANWPDLLIAGKGPWRHCSGRRASLPLRVAAAAAVSEKRSRVSGQHTATPQVGVYLPRVCGSSLIEYGGVLFNFGGLDESGLSSNAVHKLVPLPVAYQQELWARAMDLGDAVEIIDSSLKDLTVALNSLINTPSSEMKRQLEKRQHLRRELQVGLCPSESADAFSIARLERLLQWATNLKLQWENSSFRARVEDTRLAVLEGRGSRSALDISSYRAKSLLRLQKLLTAVEMHAVLAAVDVLQEEATAATGLTPGDVVAAVMEETEEREAGDVTADAADAEALDIVFARIADASPPVQSEHQDDHFSESSPQRQGLLLPQQPECSSARGSEDERDGRERLQTCSKNHYRSILRQRKSGEASAPARRESLPSSTVDEAAPSGEFACAEAERRPCVRFHETAPHRFSCPSSAVLLFEGQPLGASTPLAACRVFLE</sequence>
<gene>
    <name evidence="3" type="primary">LOC34619063</name>
</gene>
<evidence type="ECO:0000256" key="1">
    <source>
        <dbReference type="SAM" id="MobiDB-lite"/>
    </source>
</evidence>